<organism evidence="2 3">
    <name type="scientific">Agrobacterium deltaense Zutra 3/1</name>
    <dbReference type="NCBI Taxonomy" id="1183427"/>
    <lineage>
        <taxon>Bacteria</taxon>
        <taxon>Pseudomonadati</taxon>
        <taxon>Pseudomonadota</taxon>
        <taxon>Alphaproteobacteria</taxon>
        <taxon>Hyphomicrobiales</taxon>
        <taxon>Rhizobiaceae</taxon>
        <taxon>Rhizobium/Agrobacterium group</taxon>
        <taxon>Agrobacterium</taxon>
    </lineage>
</organism>
<feature type="region of interest" description="Disordered" evidence="1">
    <location>
        <begin position="1"/>
        <end position="21"/>
    </location>
</feature>
<evidence type="ECO:0000313" key="3">
    <source>
        <dbReference type="Proteomes" id="UP000191987"/>
    </source>
</evidence>
<evidence type="ECO:0000256" key="1">
    <source>
        <dbReference type="SAM" id="MobiDB-lite"/>
    </source>
</evidence>
<protein>
    <submittedName>
        <fullName evidence="2">Uncharacterized protein</fullName>
    </submittedName>
</protein>
<sequence>MRRAWRRSSAAPRFRRKPASTHRVVASLTTTAVQRLPRPAITTTTSWKSRPSCAANPTKGDSIRLFERPGFTIRAFCLFYVINTKLIRVFKGLRV</sequence>
<dbReference type="Proteomes" id="UP000191987">
    <property type="component" value="Unassembled WGS sequence"/>
</dbReference>
<accession>A0A1S7P067</accession>
<evidence type="ECO:0000313" key="2">
    <source>
        <dbReference type="EMBL" id="CUX14046.1"/>
    </source>
</evidence>
<dbReference type="EMBL" id="FBWG01000003">
    <property type="protein sequence ID" value="CUX14046.1"/>
    <property type="molecule type" value="Genomic_DNA"/>
</dbReference>
<gene>
    <name evidence="2" type="ORF">AGR7C_Cc110135</name>
</gene>
<proteinExistence type="predicted"/>
<reference evidence="2 3" key="1">
    <citation type="submission" date="2016-01" db="EMBL/GenBank/DDBJ databases">
        <authorList>
            <person name="Oliw E.H."/>
        </authorList>
    </citation>
    <scope>NUCLEOTIDE SEQUENCE [LARGE SCALE GENOMIC DNA]</scope>
    <source>
        <strain evidence="2 3">Zutra 3-1</strain>
    </source>
</reference>
<dbReference type="AlphaFoldDB" id="A0A1S7P067"/>
<name>A0A1S7P067_9HYPH</name>